<dbReference type="InterPro" id="IPR005467">
    <property type="entry name" value="His_kinase_dom"/>
</dbReference>
<dbReference type="SUPFAM" id="SSF47384">
    <property type="entry name" value="Homodimeric domain of signal transducing histidine kinase"/>
    <property type="match status" value="1"/>
</dbReference>
<evidence type="ECO:0000313" key="13">
    <source>
        <dbReference type="EMBL" id="CAB4924794.1"/>
    </source>
</evidence>
<dbReference type="EMBL" id="CAFBIY010000137">
    <property type="protein sequence ID" value="CAB4852534.1"/>
    <property type="molecule type" value="Genomic_DNA"/>
</dbReference>
<evidence type="ECO:0000313" key="9">
    <source>
        <dbReference type="EMBL" id="CAB4363429.1"/>
    </source>
</evidence>
<reference evidence="14" key="1">
    <citation type="submission" date="2020-05" db="EMBL/GenBank/DDBJ databases">
        <authorList>
            <person name="Chiriac C."/>
            <person name="Salcher M."/>
            <person name="Ghai R."/>
            <person name="Kavagutti S V."/>
        </authorList>
    </citation>
    <scope>NUCLEOTIDE SEQUENCE</scope>
</reference>
<feature type="domain" description="Histidine kinase" evidence="6">
    <location>
        <begin position="394"/>
        <end position="615"/>
    </location>
</feature>
<dbReference type="PANTHER" id="PTHR43065:SF46">
    <property type="entry name" value="C4-DICARBOXYLATE TRANSPORT SENSOR PROTEIN DCTB"/>
    <property type="match status" value="1"/>
</dbReference>
<feature type="domain" description="PAC" evidence="8">
    <location>
        <begin position="330"/>
        <end position="381"/>
    </location>
</feature>
<dbReference type="InterPro" id="IPR004358">
    <property type="entry name" value="Sig_transdc_His_kin-like_C"/>
</dbReference>
<keyword evidence="4" id="KW-0067">ATP-binding</keyword>
<dbReference type="Pfam" id="PF02518">
    <property type="entry name" value="HATPase_c"/>
    <property type="match status" value="1"/>
</dbReference>
<evidence type="ECO:0000256" key="5">
    <source>
        <dbReference type="ARBA" id="ARBA00023012"/>
    </source>
</evidence>
<dbReference type="EMBL" id="CAEZYF010000008">
    <property type="protein sequence ID" value="CAB4723785.1"/>
    <property type="molecule type" value="Genomic_DNA"/>
</dbReference>
<evidence type="ECO:0000313" key="14">
    <source>
        <dbReference type="EMBL" id="CAB4994773.1"/>
    </source>
</evidence>
<evidence type="ECO:0000256" key="1">
    <source>
        <dbReference type="ARBA" id="ARBA00022679"/>
    </source>
</evidence>
<evidence type="ECO:0000313" key="10">
    <source>
        <dbReference type="EMBL" id="CAB4723785.1"/>
    </source>
</evidence>
<name>A0A6J7NVQ1_9ZZZZ</name>
<dbReference type="Gene3D" id="3.30.450.20">
    <property type="entry name" value="PAS domain"/>
    <property type="match status" value="1"/>
</dbReference>
<evidence type="ECO:0000259" key="8">
    <source>
        <dbReference type="PROSITE" id="PS50113"/>
    </source>
</evidence>
<gene>
    <name evidence="10" type="ORF">UFOPK2656_01587</name>
    <name evidence="11" type="ORF">UFOPK3099_00830</name>
    <name evidence="12" type="ORF">UFOPK3267_02148</name>
    <name evidence="13" type="ORF">UFOPK3651_01091</name>
    <name evidence="14" type="ORF">UFOPK3931_01718</name>
    <name evidence="9" type="ORF">UFOPK4189_01208</name>
</gene>
<evidence type="ECO:0000313" key="11">
    <source>
        <dbReference type="EMBL" id="CAB4812386.1"/>
    </source>
</evidence>
<evidence type="ECO:0000259" key="6">
    <source>
        <dbReference type="PROSITE" id="PS50109"/>
    </source>
</evidence>
<dbReference type="EMBL" id="CAFAAV010000047">
    <property type="protein sequence ID" value="CAB4812386.1"/>
    <property type="molecule type" value="Genomic_DNA"/>
</dbReference>
<dbReference type="InterPro" id="IPR003594">
    <property type="entry name" value="HATPase_dom"/>
</dbReference>
<dbReference type="SMART" id="SM00387">
    <property type="entry name" value="HATPase_c"/>
    <property type="match status" value="1"/>
</dbReference>
<dbReference type="EMBL" id="CAFBOL010000044">
    <property type="protein sequence ID" value="CAB4994773.1"/>
    <property type="molecule type" value="Genomic_DNA"/>
</dbReference>
<dbReference type="PROSITE" id="PS50112">
    <property type="entry name" value="PAS"/>
    <property type="match status" value="1"/>
</dbReference>
<dbReference type="Gene3D" id="3.30.565.10">
    <property type="entry name" value="Histidine kinase-like ATPase, C-terminal domain"/>
    <property type="match status" value="1"/>
</dbReference>
<sequence length="621" mass="67267">MTFDAVPLLEGIGKTLGPMIVVRPHMVGDRMVDGEVVWLTPVAASRFALRAGGLISEVYGPEIANMPPTLAVESALRSPGVNVVLGPFQSDLLGETTRYDVSAVTHLDLVVVKFLDRSEAHRERLRTEASQQQFRDMLDGLEAGVVLLTPHLEDDVITDAEIVWANAASHRMWTDENGLLPGTRVSAVYFDQAEWLDAANRAWAGESVTRVLPAAPGAAIWTAATEVLSRVGDSLLEFTHDRSKDQQLLGQLAEADHRFAALIDDLPLTVFVGEFGKDHLTFVSPNAAALLGLAPHRMRRISDLLTLVHPDDRPSLEAMGDWIGGGRAEYAADWRIIRPDGRELIGAFQAVRRVGPTGVEGFIALVSDVTESRRLLEQIEAGERLQAMGRAAGYIAHDFNNLLMIVSGHLDRALQLAPQAVAPLTTAAKAAARAGDLAQNMLAFARGRPGAPRQVHLHEFLTHFEPIIKGTFSPETTYLNCVPDDLPPVFADITHLEQVLLNLVTNARDAIQRDGTVTVSAALADTAQCHLPDDSIGAGPFVAIIVTDDGNGIPSSIQRRVWEPYFSSKQQTRDHGTGLGLSTVHGIVHQYGGHVHLESAPGKGTRITCYLPVGQFFDPSI</sequence>
<dbReference type="GO" id="GO:0005524">
    <property type="term" value="F:ATP binding"/>
    <property type="evidence" value="ECO:0007669"/>
    <property type="project" value="UniProtKB-KW"/>
</dbReference>
<proteinExistence type="predicted"/>
<dbReference type="AlphaFoldDB" id="A0A6J7NVQ1"/>
<dbReference type="InterPro" id="IPR036097">
    <property type="entry name" value="HisK_dim/P_sf"/>
</dbReference>
<evidence type="ECO:0000256" key="4">
    <source>
        <dbReference type="ARBA" id="ARBA00022840"/>
    </source>
</evidence>
<dbReference type="InterPro" id="IPR035965">
    <property type="entry name" value="PAS-like_dom_sf"/>
</dbReference>
<keyword evidence="5" id="KW-0902">Two-component regulatory system</keyword>
<accession>A0A6J7NVQ1</accession>
<dbReference type="SUPFAM" id="SSF55874">
    <property type="entry name" value="ATPase domain of HSP90 chaperone/DNA topoisomerase II/histidine kinase"/>
    <property type="match status" value="1"/>
</dbReference>
<dbReference type="PROSITE" id="PS50113">
    <property type="entry name" value="PAC"/>
    <property type="match status" value="1"/>
</dbReference>
<dbReference type="InterPro" id="IPR000700">
    <property type="entry name" value="PAS-assoc_C"/>
</dbReference>
<evidence type="ECO:0000259" key="7">
    <source>
        <dbReference type="PROSITE" id="PS50112"/>
    </source>
</evidence>
<dbReference type="InterPro" id="IPR036890">
    <property type="entry name" value="HATPase_C_sf"/>
</dbReference>
<keyword evidence="1" id="KW-0808">Transferase</keyword>
<protein>
    <submittedName>
        <fullName evidence="14">Unannotated protein</fullName>
    </submittedName>
</protein>
<dbReference type="PANTHER" id="PTHR43065">
    <property type="entry name" value="SENSOR HISTIDINE KINASE"/>
    <property type="match status" value="1"/>
</dbReference>
<evidence type="ECO:0000256" key="2">
    <source>
        <dbReference type="ARBA" id="ARBA00022741"/>
    </source>
</evidence>
<feature type="domain" description="PAS" evidence="7">
    <location>
        <begin position="255"/>
        <end position="317"/>
    </location>
</feature>
<dbReference type="SUPFAM" id="SSF55785">
    <property type="entry name" value="PYP-like sensor domain (PAS domain)"/>
    <property type="match status" value="1"/>
</dbReference>
<keyword evidence="2" id="KW-0547">Nucleotide-binding</keyword>
<dbReference type="Pfam" id="PF13188">
    <property type="entry name" value="PAS_8"/>
    <property type="match status" value="1"/>
</dbReference>
<dbReference type="PROSITE" id="PS50109">
    <property type="entry name" value="HIS_KIN"/>
    <property type="match status" value="1"/>
</dbReference>
<dbReference type="EMBL" id="CAESGF010000005">
    <property type="protein sequence ID" value="CAB4363429.1"/>
    <property type="molecule type" value="Genomic_DNA"/>
</dbReference>
<dbReference type="PRINTS" id="PR00344">
    <property type="entry name" value="BCTRLSENSOR"/>
</dbReference>
<organism evidence="14">
    <name type="scientific">freshwater metagenome</name>
    <dbReference type="NCBI Taxonomy" id="449393"/>
    <lineage>
        <taxon>unclassified sequences</taxon>
        <taxon>metagenomes</taxon>
        <taxon>ecological metagenomes</taxon>
    </lineage>
</organism>
<dbReference type="GO" id="GO:0000155">
    <property type="term" value="F:phosphorelay sensor kinase activity"/>
    <property type="evidence" value="ECO:0007669"/>
    <property type="project" value="InterPro"/>
</dbReference>
<dbReference type="CDD" id="cd00130">
    <property type="entry name" value="PAS"/>
    <property type="match status" value="1"/>
</dbReference>
<evidence type="ECO:0000313" key="12">
    <source>
        <dbReference type="EMBL" id="CAB4852534.1"/>
    </source>
</evidence>
<keyword evidence="3" id="KW-0418">Kinase</keyword>
<dbReference type="EMBL" id="CAFBMT010000005">
    <property type="protein sequence ID" value="CAB4924794.1"/>
    <property type="molecule type" value="Genomic_DNA"/>
</dbReference>
<evidence type="ECO:0000256" key="3">
    <source>
        <dbReference type="ARBA" id="ARBA00022777"/>
    </source>
</evidence>
<dbReference type="InterPro" id="IPR000014">
    <property type="entry name" value="PAS"/>
</dbReference>
<dbReference type="Gene3D" id="1.10.287.130">
    <property type="match status" value="1"/>
</dbReference>